<dbReference type="Proteomes" id="UP001055811">
    <property type="component" value="Linkage Group LG05"/>
</dbReference>
<comment type="caution">
    <text evidence="1">The sequence shown here is derived from an EMBL/GenBank/DDBJ whole genome shotgun (WGS) entry which is preliminary data.</text>
</comment>
<protein>
    <submittedName>
        <fullName evidence="1">Uncharacterized protein</fullName>
    </submittedName>
</protein>
<reference evidence="2" key="1">
    <citation type="journal article" date="2022" name="Mol. Ecol. Resour.">
        <title>The genomes of chicory, endive, great burdock and yacon provide insights into Asteraceae palaeo-polyploidization history and plant inulin production.</title>
        <authorList>
            <person name="Fan W."/>
            <person name="Wang S."/>
            <person name="Wang H."/>
            <person name="Wang A."/>
            <person name="Jiang F."/>
            <person name="Liu H."/>
            <person name="Zhao H."/>
            <person name="Xu D."/>
            <person name="Zhang Y."/>
        </authorList>
    </citation>
    <scope>NUCLEOTIDE SEQUENCE [LARGE SCALE GENOMIC DNA]</scope>
    <source>
        <strain evidence="2">cv. Punajuju</strain>
    </source>
</reference>
<keyword evidence="2" id="KW-1185">Reference proteome</keyword>
<organism evidence="1 2">
    <name type="scientific">Cichorium intybus</name>
    <name type="common">Chicory</name>
    <dbReference type="NCBI Taxonomy" id="13427"/>
    <lineage>
        <taxon>Eukaryota</taxon>
        <taxon>Viridiplantae</taxon>
        <taxon>Streptophyta</taxon>
        <taxon>Embryophyta</taxon>
        <taxon>Tracheophyta</taxon>
        <taxon>Spermatophyta</taxon>
        <taxon>Magnoliopsida</taxon>
        <taxon>eudicotyledons</taxon>
        <taxon>Gunneridae</taxon>
        <taxon>Pentapetalae</taxon>
        <taxon>asterids</taxon>
        <taxon>campanulids</taxon>
        <taxon>Asterales</taxon>
        <taxon>Asteraceae</taxon>
        <taxon>Cichorioideae</taxon>
        <taxon>Cichorieae</taxon>
        <taxon>Cichoriinae</taxon>
        <taxon>Cichorium</taxon>
    </lineage>
</organism>
<evidence type="ECO:0000313" key="1">
    <source>
        <dbReference type="EMBL" id="KAI3737494.1"/>
    </source>
</evidence>
<proteinExistence type="predicted"/>
<evidence type="ECO:0000313" key="2">
    <source>
        <dbReference type="Proteomes" id="UP001055811"/>
    </source>
</evidence>
<reference evidence="1 2" key="2">
    <citation type="journal article" date="2022" name="Mol. Ecol. Resour.">
        <title>The genomes of chicory, endive, great burdock and yacon provide insights into Asteraceae paleo-polyploidization history and plant inulin production.</title>
        <authorList>
            <person name="Fan W."/>
            <person name="Wang S."/>
            <person name="Wang H."/>
            <person name="Wang A."/>
            <person name="Jiang F."/>
            <person name="Liu H."/>
            <person name="Zhao H."/>
            <person name="Xu D."/>
            <person name="Zhang Y."/>
        </authorList>
    </citation>
    <scope>NUCLEOTIDE SEQUENCE [LARGE SCALE GENOMIC DNA]</scope>
    <source>
        <strain evidence="2">cv. Punajuju</strain>
        <tissue evidence="1">Leaves</tissue>
    </source>
</reference>
<dbReference type="EMBL" id="CM042013">
    <property type="protein sequence ID" value="KAI3737494.1"/>
    <property type="molecule type" value="Genomic_DNA"/>
</dbReference>
<name>A0ACB9CT73_CICIN</name>
<accession>A0ACB9CT73</accession>
<sequence>MSPGLHVAAIPGLAKECATLDMMQLLTSQGGCRTGMAKVINAYDLPARRVIHTVGPKNYSHLETYLDPAFMSIIKDPDQRRKEQWERIARAQNGFNFAKMLGFGDFGVISSSLLSLATLRDVLTSEKHSSELKDALKARSTAISHDEKLISSHKCFMEFLKSPSSSIRLAIYSVIRSYIKNIPHVINEANIKTIALSILSAFQEKDPNCHSSMWEASLKKDN</sequence>
<gene>
    <name evidence="1" type="ORF">L2E82_27498</name>
</gene>